<evidence type="ECO:0000259" key="6">
    <source>
        <dbReference type="Pfam" id="PF05154"/>
    </source>
</evidence>
<dbReference type="RefSeq" id="WP_128314174.1">
    <property type="nucleotide sequence ID" value="NZ_JAEHHY010000013.1"/>
</dbReference>
<protein>
    <submittedName>
        <fullName evidence="7">TM2 domain-containing protein</fullName>
    </submittedName>
</protein>
<comment type="subcellular location">
    <subcellularLocation>
        <location evidence="1">Membrane</location>
        <topology evidence="1">Multi-pass membrane protein</topology>
    </subcellularLocation>
</comment>
<accession>A0AA42RD90</accession>
<name>A0AA42RD90_AERCA</name>
<keyword evidence="3 5" id="KW-1133">Transmembrane helix</keyword>
<dbReference type="EMBL" id="JAOCIZ010000068">
    <property type="protein sequence ID" value="MDH1506522.1"/>
    <property type="molecule type" value="Genomic_DNA"/>
</dbReference>
<keyword evidence="2 5" id="KW-0812">Transmembrane</keyword>
<dbReference type="GO" id="GO:0016020">
    <property type="term" value="C:membrane"/>
    <property type="evidence" value="ECO:0007669"/>
    <property type="project" value="UniProtKB-SubCell"/>
</dbReference>
<feature type="transmembrane region" description="Helical" evidence="5">
    <location>
        <begin position="94"/>
        <end position="127"/>
    </location>
</feature>
<evidence type="ECO:0000256" key="5">
    <source>
        <dbReference type="SAM" id="Phobius"/>
    </source>
</evidence>
<dbReference type="Pfam" id="PF05154">
    <property type="entry name" value="TM2"/>
    <property type="match status" value="1"/>
</dbReference>
<reference evidence="7" key="1">
    <citation type="submission" date="2022-09" db="EMBL/GenBank/DDBJ databases">
        <title>Intensive care unit water sources are persistently colonized with multi-drug resistant bacteria and are the site of extensive horizontal gene transfer of antibiotic resistance genes.</title>
        <authorList>
            <person name="Diorio-Toth L."/>
        </authorList>
    </citation>
    <scope>NUCLEOTIDE SEQUENCE</scope>
    <source>
        <strain evidence="7">GD03710</strain>
    </source>
</reference>
<sequence>MKGTVIDFNESVRTGLISGDDSNRYQFDIIEWKGNQLPKSGLKVDFSIEGEHAKAIYAIASNAGSSKKVAAALFAFFLGAFGAHKFYLGYTKQGVIMLLIFLLGFILLGLPSVVIGIIAFIEFVVYISKSDEEFEQTYIINKKVWF</sequence>
<evidence type="ECO:0000256" key="3">
    <source>
        <dbReference type="ARBA" id="ARBA00022989"/>
    </source>
</evidence>
<organism evidence="7 8">
    <name type="scientific">Aeromonas caviae</name>
    <name type="common">Aeromonas punctata</name>
    <dbReference type="NCBI Taxonomy" id="648"/>
    <lineage>
        <taxon>Bacteria</taxon>
        <taxon>Pseudomonadati</taxon>
        <taxon>Pseudomonadota</taxon>
        <taxon>Gammaproteobacteria</taxon>
        <taxon>Aeromonadales</taxon>
        <taxon>Aeromonadaceae</taxon>
        <taxon>Aeromonas</taxon>
    </lineage>
</organism>
<feature type="transmembrane region" description="Helical" evidence="5">
    <location>
        <begin position="69"/>
        <end position="88"/>
    </location>
</feature>
<evidence type="ECO:0000313" key="8">
    <source>
        <dbReference type="Proteomes" id="UP001161704"/>
    </source>
</evidence>
<dbReference type="AlphaFoldDB" id="A0AA42RD90"/>
<evidence type="ECO:0000256" key="4">
    <source>
        <dbReference type="ARBA" id="ARBA00023136"/>
    </source>
</evidence>
<evidence type="ECO:0000256" key="2">
    <source>
        <dbReference type="ARBA" id="ARBA00022692"/>
    </source>
</evidence>
<gene>
    <name evidence="7" type="ORF">N5I20_15830</name>
</gene>
<evidence type="ECO:0000313" key="7">
    <source>
        <dbReference type="EMBL" id="MDH1506522.1"/>
    </source>
</evidence>
<keyword evidence="4 5" id="KW-0472">Membrane</keyword>
<comment type="caution">
    <text evidence="7">The sequence shown here is derived from an EMBL/GenBank/DDBJ whole genome shotgun (WGS) entry which is preliminary data.</text>
</comment>
<proteinExistence type="predicted"/>
<dbReference type="Proteomes" id="UP001161704">
    <property type="component" value="Unassembled WGS sequence"/>
</dbReference>
<feature type="domain" description="TM2" evidence="6">
    <location>
        <begin position="66"/>
        <end position="108"/>
    </location>
</feature>
<dbReference type="InterPro" id="IPR007829">
    <property type="entry name" value="TM2"/>
</dbReference>
<evidence type="ECO:0000256" key="1">
    <source>
        <dbReference type="ARBA" id="ARBA00004141"/>
    </source>
</evidence>